<dbReference type="InterPro" id="IPR025836">
    <property type="entry name" value="Zn_knuckle_CX2CX4HX4C"/>
</dbReference>
<evidence type="ECO:0000259" key="1">
    <source>
        <dbReference type="Pfam" id="PF14392"/>
    </source>
</evidence>
<reference evidence="2" key="2">
    <citation type="journal article" date="2024" name="Plant">
        <title>Genomic evolution and insights into agronomic trait innovations of Sesamum species.</title>
        <authorList>
            <person name="Miao H."/>
            <person name="Wang L."/>
            <person name="Qu L."/>
            <person name="Liu H."/>
            <person name="Sun Y."/>
            <person name="Le M."/>
            <person name="Wang Q."/>
            <person name="Wei S."/>
            <person name="Zheng Y."/>
            <person name="Lin W."/>
            <person name="Duan Y."/>
            <person name="Cao H."/>
            <person name="Xiong S."/>
            <person name="Wang X."/>
            <person name="Wei L."/>
            <person name="Li C."/>
            <person name="Ma Q."/>
            <person name="Ju M."/>
            <person name="Zhao R."/>
            <person name="Li G."/>
            <person name="Mu C."/>
            <person name="Tian Q."/>
            <person name="Mei H."/>
            <person name="Zhang T."/>
            <person name="Gao T."/>
            <person name="Zhang H."/>
        </authorList>
    </citation>
    <scope>NUCLEOTIDE SEQUENCE</scope>
    <source>
        <strain evidence="2">G02</strain>
    </source>
</reference>
<protein>
    <recommendedName>
        <fullName evidence="1">Zinc knuckle CX2CX4HX4C domain-containing protein</fullName>
    </recommendedName>
</protein>
<dbReference type="Pfam" id="PF14392">
    <property type="entry name" value="zf-CCHC_4"/>
    <property type="match status" value="1"/>
</dbReference>
<reference evidence="2" key="1">
    <citation type="submission" date="2020-06" db="EMBL/GenBank/DDBJ databases">
        <authorList>
            <person name="Li T."/>
            <person name="Hu X."/>
            <person name="Zhang T."/>
            <person name="Song X."/>
            <person name="Zhang H."/>
            <person name="Dai N."/>
            <person name="Sheng W."/>
            <person name="Hou X."/>
            <person name="Wei L."/>
        </authorList>
    </citation>
    <scope>NUCLEOTIDE SEQUENCE</scope>
    <source>
        <strain evidence="2">G02</strain>
        <tissue evidence="2">Leaf</tissue>
    </source>
</reference>
<proteinExistence type="predicted"/>
<dbReference type="AlphaFoldDB" id="A0AAW2NPL7"/>
<dbReference type="InterPro" id="IPR040256">
    <property type="entry name" value="At4g02000-like"/>
</dbReference>
<feature type="domain" description="Zinc knuckle CX2CX4HX4C" evidence="1">
    <location>
        <begin position="127"/>
        <end position="166"/>
    </location>
</feature>
<evidence type="ECO:0000313" key="2">
    <source>
        <dbReference type="EMBL" id="KAL0345256.1"/>
    </source>
</evidence>
<comment type="caution">
    <text evidence="2">The sequence shown here is derived from an EMBL/GenBank/DDBJ whole genome shotgun (WGS) entry which is preliminary data.</text>
</comment>
<organism evidence="2">
    <name type="scientific">Sesamum radiatum</name>
    <name type="common">Black benniseed</name>
    <dbReference type="NCBI Taxonomy" id="300843"/>
    <lineage>
        <taxon>Eukaryota</taxon>
        <taxon>Viridiplantae</taxon>
        <taxon>Streptophyta</taxon>
        <taxon>Embryophyta</taxon>
        <taxon>Tracheophyta</taxon>
        <taxon>Spermatophyta</taxon>
        <taxon>Magnoliopsida</taxon>
        <taxon>eudicotyledons</taxon>
        <taxon>Gunneridae</taxon>
        <taxon>Pentapetalae</taxon>
        <taxon>asterids</taxon>
        <taxon>lamiids</taxon>
        <taxon>Lamiales</taxon>
        <taxon>Pedaliaceae</taxon>
        <taxon>Sesamum</taxon>
    </lineage>
</organism>
<gene>
    <name evidence="2" type="ORF">Sradi_4356900</name>
</gene>
<name>A0AAW2NPL7_SESRA</name>
<dbReference type="PANTHER" id="PTHR31286">
    <property type="entry name" value="GLYCINE-RICH CELL WALL STRUCTURAL PROTEIN 1.8-LIKE"/>
    <property type="match status" value="1"/>
</dbReference>
<accession>A0AAW2NPL7</accession>
<dbReference type="PANTHER" id="PTHR31286:SF178">
    <property type="entry name" value="DUF4283 DOMAIN-CONTAINING PROTEIN"/>
    <property type="match status" value="1"/>
</dbReference>
<sequence>MDAEIKRMGRVLQLTEEDDIGHLMPDGLLNAELEGYQLCLVGRLLANRIANFEGFSQFVKSMINPVKVDLDWCDFFVHIHDLPLSKMNVGVATFIGNSIGRFRDMEMDERGCAWGASLRIKVGLNVNLPLKRALKIKTPLGGEHLVSFTYERLPNFCYLCGRLGHIGKYGEVSFTEGFVDPGEDPHMDLGFGPP</sequence>
<dbReference type="EMBL" id="JACGWJ010000019">
    <property type="protein sequence ID" value="KAL0345256.1"/>
    <property type="molecule type" value="Genomic_DNA"/>
</dbReference>